<dbReference type="InterPro" id="IPR050466">
    <property type="entry name" value="Carboxylest/Gibb_receptor"/>
</dbReference>
<evidence type="ECO:0000313" key="3">
    <source>
        <dbReference type="Proteomes" id="UP000654918"/>
    </source>
</evidence>
<name>A0A8H6K6D1_9PEZI</name>
<dbReference type="EMBL" id="WIGO01000164">
    <property type="protein sequence ID" value="KAF6825894.1"/>
    <property type="molecule type" value="Genomic_DNA"/>
</dbReference>
<evidence type="ECO:0000259" key="1">
    <source>
        <dbReference type="Pfam" id="PF07859"/>
    </source>
</evidence>
<gene>
    <name evidence="2" type="ORF">CPLU01_09984</name>
</gene>
<comment type="caution">
    <text evidence="2">The sequence shown here is derived from an EMBL/GenBank/DDBJ whole genome shotgun (WGS) entry which is preliminary data.</text>
</comment>
<accession>A0A8H6K6D1</accession>
<dbReference type="PANTHER" id="PTHR23024:SF339">
    <property type="entry name" value="ALPHA_BETA HYDROLASE FOLD-3 DOMAIN-CONTAINING PROTEIN"/>
    <property type="match status" value="1"/>
</dbReference>
<dbReference type="SUPFAM" id="SSF53474">
    <property type="entry name" value="alpha/beta-Hydrolases"/>
    <property type="match status" value="1"/>
</dbReference>
<evidence type="ECO:0000313" key="2">
    <source>
        <dbReference type="EMBL" id="KAF6825894.1"/>
    </source>
</evidence>
<dbReference type="AlphaFoldDB" id="A0A8H6K6D1"/>
<dbReference type="Proteomes" id="UP000654918">
    <property type="component" value="Unassembled WGS sequence"/>
</dbReference>
<dbReference type="PANTHER" id="PTHR23024">
    <property type="entry name" value="ARYLACETAMIDE DEACETYLASE"/>
    <property type="match status" value="1"/>
</dbReference>
<dbReference type="InterPro" id="IPR029058">
    <property type="entry name" value="AB_hydrolase_fold"/>
</dbReference>
<sequence length="248" mass="27712">MQNFFSTNDFSRFSGFHILESTYKVVSDHETTCHILVPEHLLKEKPKAPRPILFRVHGGGFITGSSLLPNYFAPWHFELAARHGAVIVSCDYRLVPEASIDELLEDMQDCLKWMQDALPAFVSEKTGITVDMTRIMVAGDSAGGYLSLYLGLANSSSIRAVAAAYPVFDLASPHFAEKYDKPMFGLPHLPESIVDEHMAKLAAEGKRSIISVDKECARLELMFSFIQNGRFVDIFPPERADLSLLEKI</sequence>
<feature type="domain" description="Alpha/beta hydrolase fold-3" evidence="1">
    <location>
        <begin position="54"/>
        <end position="179"/>
    </location>
</feature>
<dbReference type="InterPro" id="IPR013094">
    <property type="entry name" value="AB_hydrolase_3"/>
</dbReference>
<dbReference type="Gene3D" id="3.40.50.1820">
    <property type="entry name" value="alpha/beta hydrolase"/>
    <property type="match status" value="1"/>
</dbReference>
<reference evidence="2" key="1">
    <citation type="journal article" date="2020" name="Phytopathology">
        <title>Genome Sequence Resources of Colletotrichum truncatum, C. plurivorum, C. musicola, and C. sojae: Four Species Pathogenic to Soybean (Glycine max).</title>
        <authorList>
            <person name="Rogerio F."/>
            <person name="Boufleur T.R."/>
            <person name="Ciampi-Guillardi M."/>
            <person name="Sukno S.A."/>
            <person name="Thon M.R."/>
            <person name="Massola Junior N.S."/>
            <person name="Baroncelli R."/>
        </authorList>
    </citation>
    <scope>NUCLEOTIDE SEQUENCE</scope>
    <source>
        <strain evidence="2">LFN00145</strain>
    </source>
</reference>
<dbReference type="GO" id="GO:0016787">
    <property type="term" value="F:hydrolase activity"/>
    <property type="evidence" value="ECO:0007669"/>
    <property type="project" value="InterPro"/>
</dbReference>
<keyword evidence="3" id="KW-1185">Reference proteome</keyword>
<organism evidence="2 3">
    <name type="scientific">Colletotrichum plurivorum</name>
    <dbReference type="NCBI Taxonomy" id="2175906"/>
    <lineage>
        <taxon>Eukaryota</taxon>
        <taxon>Fungi</taxon>
        <taxon>Dikarya</taxon>
        <taxon>Ascomycota</taxon>
        <taxon>Pezizomycotina</taxon>
        <taxon>Sordariomycetes</taxon>
        <taxon>Hypocreomycetidae</taxon>
        <taxon>Glomerellales</taxon>
        <taxon>Glomerellaceae</taxon>
        <taxon>Colletotrichum</taxon>
        <taxon>Colletotrichum orchidearum species complex</taxon>
    </lineage>
</organism>
<dbReference type="Pfam" id="PF07859">
    <property type="entry name" value="Abhydrolase_3"/>
    <property type="match status" value="1"/>
</dbReference>
<proteinExistence type="predicted"/>
<protein>
    <recommendedName>
        <fullName evidence="1">Alpha/beta hydrolase fold-3 domain-containing protein</fullName>
    </recommendedName>
</protein>